<name>A0ABW3YJ08_9ACTN</name>
<organism evidence="1 2">
    <name type="scientific">Micromonospora sonneratiae</name>
    <dbReference type="NCBI Taxonomy" id="1184706"/>
    <lineage>
        <taxon>Bacteria</taxon>
        <taxon>Bacillati</taxon>
        <taxon>Actinomycetota</taxon>
        <taxon>Actinomycetes</taxon>
        <taxon>Micromonosporales</taxon>
        <taxon>Micromonosporaceae</taxon>
        <taxon>Micromonospora</taxon>
    </lineage>
</organism>
<comment type="caution">
    <text evidence="1">The sequence shown here is derived from an EMBL/GenBank/DDBJ whole genome shotgun (WGS) entry which is preliminary data.</text>
</comment>
<dbReference type="InterPro" id="IPR027635">
    <property type="entry name" value="Lantibiotic2_lead_pep_dom"/>
</dbReference>
<keyword evidence="2" id="KW-1185">Reference proteome</keyword>
<accession>A0ABW3YJ08</accession>
<gene>
    <name evidence="1" type="ORF">ACFQ4H_23955</name>
</gene>
<dbReference type="NCBIfam" id="TIGR03898">
    <property type="entry name" value="lanti_MRSA_kill"/>
    <property type="match status" value="1"/>
</dbReference>
<protein>
    <submittedName>
        <fullName evidence="1">Mersacidin/lichenicidin family type 2 lantibiotic</fullName>
    </submittedName>
</protein>
<evidence type="ECO:0000313" key="2">
    <source>
        <dbReference type="Proteomes" id="UP001597260"/>
    </source>
</evidence>
<sequence>MPTMDAVRAWTDTDYRATLSAEQLAQLPAHPAGDLNAELAELVEMYEACSTYMTPCNTGPASTGPACCAC</sequence>
<reference evidence="2" key="1">
    <citation type="journal article" date="2019" name="Int. J. Syst. Evol. Microbiol.">
        <title>The Global Catalogue of Microorganisms (GCM) 10K type strain sequencing project: providing services to taxonomists for standard genome sequencing and annotation.</title>
        <authorList>
            <consortium name="The Broad Institute Genomics Platform"/>
            <consortium name="The Broad Institute Genome Sequencing Center for Infectious Disease"/>
            <person name="Wu L."/>
            <person name="Ma J."/>
        </authorList>
    </citation>
    <scope>NUCLEOTIDE SEQUENCE [LARGE SCALE GENOMIC DNA]</scope>
    <source>
        <strain evidence="2">JCM 31037</strain>
    </source>
</reference>
<dbReference type="RefSeq" id="WP_377574297.1">
    <property type="nucleotide sequence ID" value="NZ_JBHTMP010000043.1"/>
</dbReference>
<dbReference type="Proteomes" id="UP001597260">
    <property type="component" value="Unassembled WGS sequence"/>
</dbReference>
<proteinExistence type="predicted"/>
<dbReference type="EMBL" id="JBHTMP010000043">
    <property type="protein sequence ID" value="MFD1324145.1"/>
    <property type="molecule type" value="Genomic_DNA"/>
</dbReference>
<evidence type="ECO:0000313" key="1">
    <source>
        <dbReference type="EMBL" id="MFD1324145.1"/>
    </source>
</evidence>